<evidence type="ECO:0000313" key="2">
    <source>
        <dbReference type="EMBL" id="GGX93238.1"/>
    </source>
</evidence>
<dbReference type="AlphaFoldDB" id="A0A918U501"/>
<keyword evidence="1" id="KW-0812">Transmembrane</keyword>
<organism evidence="2 3">
    <name type="scientific">Streptomyces fructofermentans</name>
    <dbReference type="NCBI Taxonomy" id="152141"/>
    <lineage>
        <taxon>Bacteria</taxon>
        <taxon>Bacillati</taxon>
        <taxon>Actinomycetota</taxon>
        <taxon>Actinomycetes</taxon>
        <taxon>Kitasatosporales</taxon>
        <taxon>Streptomycetaceae</taxon>
        <taxon>Streptomyces</taxon>
    </lineage>
</organism>
<keyword evidence="3" id="KW-1185">Reference proteome</keyword>
<feature type="transmembrane region" description="Helical" evidence="1">
    <location>
        <begin position="53"/>
        <end position="70"/>
    </location>
</feature>
<feature type="transmembrane region" description="Helical" evidence="1">
    <location>
        <begin position="20"/>
        <end position="41"/>
    </location>
</feature>
<evidence type="ECO:0000313" key="3">
    <source>
        <dbReference type="Proteomes" id="UP000645555"/>
    </source>
</evidence>
<dbReference type="PROSITE" id="PS51257">
    <property type="entry name" value="PROKAR_LIPOPROTEIN"/>
    <property type="match status" value="1"/>
</dbReference>
<proteinExistence type="predicted"/>
<dbReference type="InterPro" id="IPR046295">
    <property type="entry name" value="DUF6332"/>
</dbReference>
<comment type="caution">
    <text evidence="2">The sequence shown here is derived from an EMBL/GenBank/DDBJ whole genome shotgun (WGS) entry which is preliminary data.</text>
</comment>
<name>A0A918U501_9ACTN</name>
<gene>
    <name evidence="2" type="ORF">GCM10010515_70210</name>
</gene>
<evidence type="ECO:0000256" key="1">
    <source>
        <dbReference type="SAM" id="Phobius"/>
    </source>
</evidence>
<reference evidence="2" key="2">
    <citation type="submission" date="2020-09" db="EMBL/GenBank/DDBJ databases">
        <authorList>
            <person name="Sun Q."/>
            <person name="Ohkuma M."/>
        </authorList>
    </citation>
    <scope>NUCLEOTIDE SEQUENCE</scope>
    <source>
        <strain evidence="2">JCM 4956</strain>
    </source>
</reference>
<accession>A0A918U501</accession>
<keyword evidence="1" id="KW-1133">Transmembrane helix</keyword>
<sequence length="76" mass="7859">MRGRRTQAQRDEATVESVYVAASALVLAMAACLVVASPVLLFDAVHGEAGRTLVVLGKAVGAVVFVARLVSGLRGH</sequence>
<protein>
    <submittedName>
        <fullName evidence="2">Uncharacterized protein</fullName>
    </submittedName>
</protein>
<reference evidence="2" key="1">
    <citation type="journal article" date="2014" name="Int. J. Syst. Evol. Microbiol.">
        <title>Complete genome sequence of Corynebacterium casei LMG S-19264T (=DSM 44701T), isolated from a smear-ripened cheese.</title>
        <authorList>
            <consortium name="US DOE Joint Genome Institute (JGI-PGF)"/>
            <person name="Walter F."/>
            <person name="Albersmeier A."/>
            <person name="Kalinowski J."/>
            <person name="Ruckert C."/>
        </authorList>
    </citation>
    <scope>NUCLEOTIDE SEQUENCE</scope>
    <source>
        <strain evidence="2">JCM 4956</strain>
    </source>
</reference>
<dbReference type="Proteomes" id="UP000645555">
    <property type="component" value="Unassembled WGS sequence"/>
</dbReference>
<keyword evidence="1" id="KW-0472">Membrane</keyword>
<dbReference type="EMBL" id="BMWD01000038">
    <property type="protein sequence ID" value="GGX93238.1"/>
    <property type="molecule type" value="Genomic_DNA"/>
</dbReference>
<dbReference type="Pfam" id="PF19857">
    <property type="entry name" value="DUF6332"/>
    <property type="match status" value="1"/>
</dbReference>
<dbReference type="RefSeq" id="WP_190039685.1">
    <property type="nucleotide sequence ID" value="NZ_BMWD01000038.1"/>
</dbReference>